<gene>
    <name evidence="2" type="ORF">BJ981_006052</name>
</gene>
<dbReference type="AlphaFoldDB" id="A0A7W8ZA94"/>
<protein>
    <submittedName>
        <fullName evidence="2">Putative membrane protein</fullName>
    </submittedName>
</protein>
<proteinExistence type="predicted"/>
<keyword evidence="1" id="KW-0812">Transmembrane</keyword>
<keyword evidence="1" id="KW-1133">Transmembrane helix</keyword>
<evidence type="ECO:0000256" key="1">
    <source>
        <dbReference type="SAM" id="Phobius"/>
    </source>
</evidence>
<evidence type="ECO:0000313" key="3">
    <source>
        <dbReference type="Proteomes" id="UP000588112"/>
    </source>
</evidence>
<accession>A0A7W8ZA94</accession>
<evidence type="ECO:0000313" key="2">
    <source>
        <dbReference type="EMBL" id="MBB5630288.1"/>
    </source>
</evidence>
<sequence>MDETRWWPAIGLLFGTALGFAAIVGGWAAFVIVLVLGVAGYVVGRMLSGDLEVSGLRGRRRT</sequence>
<dbReference type="Proteomes" id="UP000588112">
    <property type="component" value="Unassembled WGS sequence"/>
</dbReference>
<keyword evidence="1" id="KW-0472">Membrane</keyword>
<reference evidence="2 3" key="1">
    <citation type="submission" date="2020-08" db="EMBL/GenBank/DDBJ databases">
        <title>Sequencing the genomes of 1000 actinobacteria strains.</title>
        <authorList>
            <person name="Klenk H.-P."/>
        </authorList>
    </citation>
    <scope>NUCLEOTIDE SEQUENCE [LARGE SCALE GENOMIC DNA]</scope>
    <source>
        <strain evidence="2 3">DSM 45790</strain>
    </source>
</reference>
<dbReference type="EMBL" id="JACHBR010000002">
    <property type="protein sequence ID" value="MBB5630288.1"/>
    <property type="molecule type" value="Genomic_DNA"/>
</dbReference>
<comment type="caution">
    <text evidence="2">The sequence shown here is derived from an EMBL/GenBank/DDBJ whole genome shotgun (WGS) entry which is preliminary data.</text>
</comment>
<feature type="transmembrane region" description="Helical" evidence="1">
    <location>
        <begin position="6"/>
        <end position="39"/>
    </location>
</feature>
<name>A0A7W8ZA94_9ACTN</name>
<keyword evidence="3" id="KW-1185">Reference proteome</keyword>
<organism evidence="2 3">
    <name type="scientific">Sphaerisporangium krabiense</name>
    <dbReference type="NCBI Taxonomy" id="763782"/>
    <lineage>
        <taxon>Bacteria</taxon>
        <taxon>Bacillati</taxon>
        <taxon>Actinomycetota</taxon>
        <taxon>Actinomycetes</taxon>
        <taxon>Streptosporangiales</taxon>
        <taxon>Streptosporangiaceae</taxon>
        <taxon>Sphaerisporangium</taxon>
    </lineage>
</organism>
<dbReference type="RefSeq" id="WP_184616779.1">
    <property type="nucleotide sequence ID" value="NZ_BOOS01000021.1"/>
</dbReference>